<dbReference type="GO" id="GO:0004865">
    <property type="term" value="F:protein serine/threonine phosphatase inhibitor activity"/>
    <property type="evidence" value="ECO:0007669"/>
    <property type="project" value="InterPro"/>
</dbReference>
<evidence type="ECO:0000256" key="2">
    <source>
        <dbReference type="ARBA" id="ARBA00031039"/>
    </source>
</evidence>
<dbReference type="PANTHER" id="PTHR20835:SF0">
    <property type="entry name" value="E3 UBIQUITIN-PROTEIN LIGASE PPP1R11"/>
    <property type="match status" value="1"/>
</dbReference>
<keyword evidence="3" id="KW-1185">Reference proteome</keyword>
<evidence type="ECO:0000313" key="4">
    <source>
        <dbReference type="WBParaSite" id="TMUE_3000012886.1"/>
    </source>
</evidence>
<reference evidence="4" key="1">
    <citation type="submission" date="2019-12" db="UniProtKB">
        <authorList>
            <consortium name="WormBaseParasite"/>
        </authorList>
    </citation>
    <scope>IDENTIFICATION</scope>
</reference>
<accession>A0A5S6QZS5</accession>
<dbReference type="GO" id="GO:0008157">
    <property type="term" value="F:protein phosphatase 1 binding"/>
    <property type="evidence" value="ECO:0007669"/>
    <property type="project" value="TreeGrafter"/>
</dbReference>
<protein>
    <recommendedName>
        <fullName evidence="1">E3 ubiquitin-protein ligase PPP1R11</fullName>
    </recommendedName>
    <alternativeName>
        <fullName evidence="2">Protein phosphatase 1 regulatory subunit 11</fullName>
    </alternativeName>
</protein>
<name>A0A5S6QZS5_TRIMR</name>
<organism evidence="3 4">
    <name type="scientific">Trichuris muris</name>
    <name type="common">Mouse whipworm</name>
    <dbReference type="NCBI Taxonomy" id="70415"/>
    <lineage>
        <taxon>Eukaryota</taxon>
        <taxon>Metazoa</taxon>
        <taxon>Ecdysozoa</taxon>
        <taxon>Nematoda</taxon>
        <taxon>Enoplea</taxon>
        <taxon>Dorylaimia</taxon>
        <taxon>Trichinellida</taxon>
        <taxon>Trichuridae</taxon>
        <taxon>Trichuris</taxon>
    </lineage>
</organism>
<evidence type="ECO:0000256" key="1">
    <source>
        <dbReference type="ARBA" id="ARBA00021994"/>
    </source>
</evidence>
<evidence type="ECO:0000313" key="3">
    <source>
        <dbReference type="Proteomes" id="UP000046395"/>
    </source>
</evidence>
<dbReference type="Pfam" id="PF07491">
    <property type="entry name" value="PPI_Ypi1"/>
    <property type="match status" value="1"/>
</dbReference>
<dbReference type="WBParaSite" id="TMUE_3000012886.1">
    <property type="protein sequence ID" value="TMUE_3000012886.1"/>
    <property type="gene ID" value="WBGene00293312"/>
</dbReference>
<dbReference type="PANTHER" id="PTHR20835">
    <property type="entry name" value="E3 UBIQUITIN-PROTEIN LIGASE PPP1R11-RELATED"/>
    <property type="match status" value="1"/>
</dbReference>
<dbReference type="InterPro" id="IPR011107">
    <property type="entry name" value="PPI_Ypi1"/>
</dbReference>
<dbReference type="GO" id="GO:0005634">
    <property type="term" value="C:nucleus"/>
    <property type="evidence" value="ECO:0007669"/>
    <property type="project" value="TreeGrafter"/>
</dbReference>
<dbReference type="Proteomes" id="UP000046395">
    <property type="component" value="Unassembled WGS sequence"/>
</dbReference>
<dbReference type="AlphaFoldDB" id="A0A5S6QZS5"/>
<proteinExistence type="predicted"/>
<sequence length="129" mass="14842">MQHKYAIRLTRLKNGGHPRFRMATEFSQETRVQDSQTVTAVQLNRATEVVPRPSMRLILRPEPTVRRVTWASGTVDNEHLNRKKSKCCCVYVKPKKFGESSSEDEEELDCEHCSGHVENRAHRKPHAAC</sequence>
<dbReference type="STRING" id="70415.A0A5S6QZS5"/>